<sequence>MTEIVGGAAALLVVPLVAATVWEVFSRYVLGAPTIWAFELGYMLMGVHFLLGGAIALKRQVHVRIDLIYAQLSSRRRAIIDLVLYAGIVLPALAVLCYHSGVFAMAAFASGERSGQSAWNPPIWPFRALIVISLVVLALQILAETLKCIRALGTDARYPDA</sequence>
<dbReference type="Proteomes" id="UP001164020">
    <property type="component" value="Chromosome"/>
</dbReference>
<proteinExistence type="inferred from homology"/>
<evidence type="ECO:0000256" key="3">
    <source>
        <dbReference type="ARBA" id="ARBA00022475"/>
    </source>
</evidence>
<keyword evidence="6 9" id="KW-1133">Transmembrane helix</keyword>
<evidence type="ECO:0000256" key="5">
    <source>
        <dbReference type="ARBA" id="ARBA00022692"/>
    </source>
</evidence>
<keyword evidence="12" id="KW-1185">Reference proteome</keyword>
<dbReference type="PANTHER" id="PTHR35011">
    <property type="entry name" value="2,3-DIKETO-L-GULONATE TRAP TRANSPORTER SMALL PERMEASE PROTEIN YIAM"/>
    <property type="match status" value="1"/>
</dbReference>
<evidence type="ECO:0000256" key="7">
    <source>
        <dbReference type="ARBA" id="ARBA00023136"/>
    </source>
</evidence>
<evidence type="ECO:0000256" key="8">
    <source>
        <dbReference type="ARBA" id="ARBA00038436"/>
    </source>
</evidence>
<keyword evidence="5 9" id="KW-0812">Transmembrane</keyword>
<keyword evidence="2 9" id="KW-0813">Transport</keyword>
<reference evidence="11" key="1">
    <citation type="submission" date="2022-12" db="EMBL/GenBank/DDBJ databases">
        <title>Jiella pelagia sp. nov., isolated from phosphonate enriched culture of Northwest Pacific surface seawater.</title>
        <authorList>
            <person name="Shin D.Y."/>
            <person name="Hwang C.Y."/>
        </authorList>
    </citation>
    <scope>NUCLEOTIDE SEQUENCE</scope>
    <source>
        <strain evidence="11">HL-NP1</strain>
    </source>
</reference>
<evidence type="ECO:0000259" key="10">
    <source>
        <dbReference type="Pfam" id="PF04290"/>
    </source>
</evidence>
<comment type="subcellular location">
    <subcellularLocation>
        <location evidence="1 9">Cell inner membrane</location>
        <topology evidence="1 9">Multi-pass membrane protein</topology>
    </subcellularLocation>
</comment>
<name>A0ABY7BZL1_9HYPH</name>
<feature type="transmembrane region" description="Helical" evidence="9">
    <location>
        <begin position="78"/>
        <end position="104"/>
    </location>
</feature>
<organism evidence="11 12">
    <name type="scientific">Jiella pelagia</name>
    <dbReference type="NCBI Taxonomy" id="2986949"/>
    <lineage>
        <taxon>Bacteria</taxon>
        <taxon>Pseudomonadati</taxon>
        <taxon>Pseudomonadota</taxon>
        <taxon>Alphaproteobacteria</taxon>
        <taxon>Hyphomicrobiales</taxon>
        <taxon>Aurantimonadaceae</taxon>
        <taxon>Jiella</taxon>
    </lineage>
</organism>
<protein>
    <recommendedName>
        <fullName evidence="9">TRAP transporter small permease protein</fullName>
    </recommendedName>
</protein>
<evidence type="ECO:0000256" key="1">
    <source>
        <dbReference type="ARBA" id="ARBA00004429"/>
    </source>
</evidence>
<feature type="transmembrane region" description="Helical" evidence="9">
    <location>
        <begin position="35"/>
        <end position="57"/>
    </location>
</feature>
<keyword evidence="3" id="KW-1003">Cell membrane</keyword>
<dbReference type="PANTHER" id="PTHR35011:SF4">
    <property type="entry name" value="SLL1102 PROTEIN"/>
    <property type="match status" value="1"/>
</dbReference>
<comment type="subunit">
    <text evidence="9">The complex comprises the extracytoplasmic solute receptor protein and the two transmembrane proteins.</text>
</comment>
<dbReference type="EMBL" id="CP114029">
    <property type="protein sequence ID" value="WAP68922.1"/>
    <property type="molecule type" value="Genomic_DNA"/>
</dbReference>
<dbReference type="Pfam" id="PF04290">
    <property type="entry name" value="DctQ"/>
    <property type="match status" value="1"/>
</dbReference>
<feature type="transmembrane region" description="Helical" evidence="9">
    <location>
        <begin position="124"/>
        <end position="143"/>
    </location>
</feature>
<feature type="domain" description="Tripartite ATP-independent periplasmic transporters DctQ component" evidence="10">
    <location>
        <begin position="16"/>
        <end position="150"/>
    </location>
</feature>
<evidence type="ECO:0000256" key="2">
    <source>
        <dbReference type="ARBA" id="ARBA00022448"/>
    </source>
</evidence>
<evidence type="ECO:0000256" key="9">
    <source>
        <dbReference type="RuleBase" id="RU369079"/>
    </source>
</evidence>
<dbReference type="RefSeq" id="WP_268881357.1">
    <property type="nucleotide sequence ID" value="NZ_CP114029.1"/>
</dbReference>
<evidence type="ECO:0000256" key="6">
    <source>
        <dbReference type="ARBA" id="ARBA00022989"/>
    </source>
</evidence>
<comment type="similarity">
    <text evidence="8 9">Belongs to the TRAP transporter small permease family.</text>
</comment>
<dbReference type="InterPro" id="IPR007387">
    <property type="entry name" value="TRAP_DctQ"/>
</dbReference>
<evidence type="ECO:0000313" key="11">
    <source>
        <dbReference type="EMBL" id="WAP68922.1"/>
    </source>
</evidence>
<comment type="function">
    <text evidence="9">Part of the tripartite ATP-independent periplasmic (TRAP) transport system.</text>
</comment>
<accession>A0ABY7BZL1</accession>
<dbReference type="InterPro" id="IPR055348">
    <property type="entry name" value="DctQ"/>
</dbReference>
<gene>
    <name evidence="11" type="ORF">OH818_27575</name>
</gene>
<comment type="caution">
    <text evidence="9">Lacks conserved residue(s) required for the propagation of feature annotation.</text>
</comment>
<evidence type="ECO:0000256" key="4">
    <source>
        <dbReference type="ARBA" id="ARBA00022519"/>
    </source>
</evidence>
<keyword evidence="7 9" id="KW-0472">Membrane</keyword>
<keyword evidence="4 9" id="KW-0997">Cell inner membrane</keyword>
<evidence type="ECO:0000313" key="12">
    <source>
        <dbReference type="Proteomes" id="UP001164020"/>
    </source>
</evidence>